<dbReference type="PROSITE" id="PS50994">
    <property type="entry name" value="INTEGRASE"/>
    <property type="match status" value="1"/>
</dbReference>
<dbReference type="Gene3D" id="3.30.420.10">
    <property type="entry name" value="Ribonuclease H-like superfamily/Ribonuclease H"/>
    <property type="match status" value="1"/>
</dbReference>
<dbReference type="SUPFAM" id="SSF56672">
    <property type="entry name" value="DNA/RNA polymerases"/>
    <property type="match status" value="1"/>
</dbReference>
<proteinExistence type="predicted"/>
<feature type="region of interest" description="Disordered" evidence="3">
    <location>
        <begin position="1759"/>
        <end position="1833"/>
    </location>
</feature>
<feature type="domain" description="Integrase catalytic" evidence="4">
    <location>
        <begin position="270"/>
        <end position="437"/>
    </location>
</feature>
<feature type="region of interest" description="Disordered" evidence="3">
    <location>
        <begin position="1616"/>
        <end position="1644"/>
    </location>
</feature>
<dbReference type="InterPro" id="IPR012337">
    <property type="entry name" value="RNaseH-like_sf"/>
</dbReference>
<reference evidence="5" key="1">
    <citation type="journal article" date="2022" name="Int. J. Mol. Sci.">
        <title>Draft Genome of Tanacetum Coccineum: Genomic Comparison of Closely Related Tanacetum-Family Plants.</title>
        <authorList>
            <person name="Yamashiro T."/>
            <person name="Shiraishi A."/>
            <person name="Nakayama K."/>
            <person name="Satake H."/>
        </authorList>
    </citation>
    <scope>NUCLEOTIDE SEQUENCE</scope>
</reference>
<feature type="compositionally biased region" description="Basic residues" evidence="3">
    <location>
        <begin position="1616"/>
        <end position="1632"/>
    </location>
</feature>
<feature type="compositionally biased region" description="Basic and acidic residues" evidence="3">
    <location>
        <begin position="1633"/>
        <end position="1644"/>
    </location>
</feature>
<feature type="region of interest" description="Disordered" evidence="3">
    <location>
        <begin position="1664"/>
        <end position="1742"/>
    </location>
</feature>
<protein>
    <submittedName>
        <fullName evidence="5">Ribonuclease H-like domain-containing protein</fullName>
    </submittedName>
</protein>
<dbReference type="Pfam" id="PF13976">
    <property type="entry name" value="gag_pre-integrs"/>
    <property type="match status" value="1"/>
</dbReference>
<feature type="compositionally biased region" description="Acidic residues" evidence="3">
    <location>
        <begin position="1809"/>
        <end position="1820"/>
    </location>
</feature>
<comment type="caution">
    <text evidence="5">The sequence shown here is derived from an EMBL/GenBank/DDBJ whole genome shotgun (WGS) entry which is preliminary data.</text>
</comment>
<evidence type="ECO:0000259" key="4">
    <source>
        <dbReference type="PROSITE" id="PS50994"/>
    </source>
</evidence>
<dbReference type="InterPro" id="IPR057670">
    <property type="entry name" value="SH3_retrovirus"/>
</dbReference>
<dbReference type="SUPFAM" id="SSF53098">
    <property type="entry name" value="Ribonuclease H-like"/>
    <property type="match status" value="1"/>
</dbReference>
<feature type="region of interest" description="Disordered" evidence="3">
    <location>
        <begin position="1838"/>
        <end position="1857"/>
    </location>
</feature>
<dbReference type="Proteomes" id="UP001151760">
    <property type="component" value="Unassembled WGS sequence"/>
</dbReference>
<dbReference type="InterPro" id="IPR013103">
    <property type="entry name" value="RVT_2"/>
</dbReference>
<evidence type="ECO:0000313" key="5">
    <source>
        <dbReference type="EMBL" id="GJT55480.1"/>
    </source>
</evidence>
<evidence type="ECO:0000256" key="2">
    <source>
        <dbReference type="ARBA" id="ARBA00022801"/>
    </source>
</evidence>
<keyword evidence="6" id="KW-1185">Reference proteome</keyword>
<dbReference type="Pfam" id="PF00665">
    <property type="entry name" value="rve"/>
    <property type="match status" value="1"/>
</dbReference>
<dbReference type="InterPro" id="IPR043502">
    <property type="entry name" value="DNA/RNA_pol_sf"/>
</dbReference>
<feature type="compositionally biased region" description="Basic and acidic residues" evidence="3">
    <location>
        <begin position="1761"/>
        <end position="1778"/>
    </location>
</feature>
<gene>
    <name evidence="5" type="ORF">Tco_0990534</name>
</gene>
<keyword evidence="2" id="KW-0378">Hydrolase</keyword>
<sequence>MIIPKSEVLLSSSLKDSLCPTPDWIHKAMKFSNSSQSTYRIRKQVNKPGIDSLSFDDLYNNLRVFENDVKSSTTSSSNLPNAAFVLKTPSILMKTGKKEESKALVTVDGESIDWTTHSKDDDYALMANNNSGSDIQREERSDLVVEIKAISVLKRHMTGTRPILADYQDINGGPVAFGGSSDKYWKVPRQNNMYSFNLENIACLIAKATTDESNLWHRRLGHVNFKNLNRLVKGNLVRGLPTKLFQNDHTCVACQKGKQHKASCKAKLVSSISHTLQLLHMDLFGPTSIRSINHKTYCLVITDDFSRFSWTFFLRSKDETSAILKDFIRQIENQLNQKVKTIRCDNGTEFKNRDINEFCGLKGIKREYSNARTPQQNGVAERKNRTLIEAARTMLADSFLPNTFWAEAVSTACYVLNRVLVTKPHNKTPYELLTGKTPIISYIRPFGCHVTILNTIDHLGKFVGKSDEGFLVGYSLQSKAFRVYNLVTKRVEENLHITFLENKPNVAGKGPNWLFDLDYLTDSMNYLSVSSENQANIHAGQQETNQNEGSKDKIVAGDSDKEDESAQDCFEVPYWHSYSSTNTSSSKSDKKRRSPREEEQVFLDDLARLQRQEKEANEEAEALTKNLEQDTENAVTQAEAAKTSGTNIISTVSTTAKASGTNFVNTVSIPVGTASANEGLSLSNTTNSQEDDYEIPPLEDIHEDATDGIFTHSSYDDEGAVADFTNLETIVNVSPIPTSRVHPSHPSTLILGDPTSAVQTRSKVNKSSEAHAFVSYVQKQRRTNHKDFHHCLFACFLSQHEPKKISEALEDESWVDAMQEELLQFEIQKVWILVDLPYGKKAIGTKWVYRNKKDERGVVVRNKARLVAQGHRQEEGIDYDEVFAPVARLEAIRIFLAFASYMGFIVYQMDVKSAFLYGKIDEEVYVSQPPGFLDPKYPEKVYKVVKALYGLHQAPRAWYATLSTFLLKNGYRRGTIDKTLFLKKDKHDIILVQVYVDDIIFGSTKKSWCDEFEALMKSRFQMSSMGELTFFLGLQVKQKPNGIFISQDKYVAEILKKFDFASVKTASTPIETQKPLVKDEEASDVDVHLYRSMIGSLMYVTASRPDIMFAVCACSRANLKWAFGILETLHLTWNPIQTVIMLEQILTGNPQHEVVNFLAGDSLLNNVKSKPLWPLLQQKPNMLLLQATVGKFCGFKIKSLISLTDDFSLLSNMAALESCPKHNMIAYLEKTEGNVEFHEVIDFLRRSYIFHALTVSPVVSTTFVEQFWTSAKSKTINHVRHITAKVAGKSVSISEASIRTDLIFDDADGIDTLTNQAIFNAIQLMGYEGDLTVLTFNKALFSPQWRFLFHTINHCLSSKSTSWDQIPTNIATAVICLSTNQKYNFSKLIFDGMLRHLEAKKKFVMYPRFISIFLDRQLANISVPLDHFPVNSLTSKVFSFMIKKGKHFSGKVTPLFDTMLVQPTQDEGASSERLSDEQPSPSPARLVNPQMSHCPLNPAQPSEVPYEQQPDHSPSPSPKPSPTPSPTPIIPDSIPEPTGENLGDHSSNDTSLSGNEDAMTLQNVYDLCISLCQQVSDQAKEIKLLKAKITKLKKQAKPVIKHFKAYLKTVSLQQRFPKKNSSKKQRMHKKRTKEKEFDEVRLSTEDGVSTDFEKVSIDFEKVSTDKPKVSTDGSKVSTDEQVEGSQDQNEGTKEIFEGAEDQRESTEEKEESTAGQREDQSKQEIATPASQTSTQTPTSMIFGDDETIATLLINMSKAKAISKEKEKGVELKDVEGIKRPRPTSQRSLLTLKPLPKIDPKDKGKKKIEEEDESDSEDDDIPQAVKKFKQLESDEELARKVQQEWEADEEKNRLAEEEATNEALIKKFDDIKARIEAIKISAEKLIEQKESSSQ</sequence>
<dbReference type="InterPro" id="IPR025724">
    <property type="entry name" value="GAG-pre-integrase_dom"/>
</dbReference>
<dbReference type="PANTHER" id="PTHR42648:SF32">
    <property type="entry name" value="RIBONUCLEASE H-LIKE DOMAIN, GAG-PRE-INTEGRASE DOMAIN PROTEIN-RELATED"/>
    <property type="match status" value="1"/>
</dbReference>
<reference evidence="5" key="2">
    <citation type="submission" date="2022-01" db="EMBL/GenBank/DDBJ databases">
        <authorList>
            <person name="Yamashiro T."/>
            <person name="Shiraishi A."/>
            <person name="Satake H."/>
            <person name="Nakayama K."/>
        </authorList>
    </citation>
    <scope>NUCLEOTIDE SEQUENCE</scope>
</reference>
<organism evidence="5 6">
    <name type="scientific">Tanacetum coccineum</name>
    <dbReference type="NCBI Taxonomy" id="301880"/>
    <lineage>
        <taxon>Eukaryota</taxon>
        <taxon>Viridiplantae</taxon>
        <taxon>Streptophyta</taxon>
        <taxon>Embryophyta</taxon>
        <taxon>Tracheophyta</taxon>
        <taxon>Spermatophyta</taxon>
        <taxon>Magnoliopsida</taxon>
        <taxon>eudicotyledons</taxon>
        <taxon>Gunneridae</taxon>
        <taxon>Pentapetalae</taxon>
        <taxon>asterids</taxon>
        <taxon>campanulids</taxon>
        <taxon>Asterales</taxon>
        <taxon>Asteraceae</taxon>
        <taxon>Asteroideae</taxon>
        <taxon>Anthemideae</taxon>
        <taxon>Anthemidinae</taxon>
        <taxon>Tanacetum</taxon>
    </lineage>
</organism>
<dbReference type="Pfam" id="PF25597">
    <property type="entry name" value="SH3_retrovirus"/>
    <property type="match status" value="1"/>
</dbReference>
<feature type="compositionally biased region" description="Low complexity" evidence="3">
    <location>
        <begin position="1726"/>
        <end position="1739"/>
    </location>
</feature>
<dbReference type="InterPro" id="IPR001584">
    <property type="entry name" value="Integrase_cat-core"/>
</dbReference>
<feature type="region of interest" description="Disordered" evidence="3">
    <location>
        <begin position="1464"/>
        <end position="1555"/>
    </location>
</feature>
<feature type="region of interest" description="Disordered" evidence="3">
    <location>
        <begin position="540"/>
        <end position="563"/>
    </location>
</feature>
<feature type="compositionally biased region" description="Pro residues" evidence="3">
    <location>
        <begin position="1513"/>
        <end position="1529"/>
    </location>
</feature>
<dbReference type="InterPro" id="IPR036397">
    <property type="entry name" value="RNaseH_sf"/>
</dbReference>
<accession>A0ABQ5EX14</accession>
<name>A0ABQ5EX14_9ASTR</name>
<keyword evidence="1" id="KW-0479">Metal-binding</keyword>
<evidence type="ECO:0000313" key="6">
    <source>
        <dbReference type="Proteomes" id="UP001151760"/>
    </source>
</evidence>
<feature type="compositionally biased region" description="Basic and acidic residues" evidence="3">
    <location>
        <begin position="1690"/>
        <end position="1706"/>
    </location>
</feature>
<dbReference type="InterPro" id="IPR039537">
    <property type="entry name" value="Retrotran_Ty1/copia-like"/>
</dbReference>
<feature type="region of interest" description="Disordered" evidence="3">
    <location>
        <begin position="578"/>
        <end position="600"/>
    </location>
</feature>
<dbReference type="Pfam" id="PF07727">
    <property type="entry name" value="RVT_2"/>
    <property type="match status" value="1"/>
</dbReference>
<feature type="compositionally biased region" description="Basic and acidic residues" evidence="3">
    <location>
        <begin position="549"/>
        <end position="559"/>
    </location>
</feature>
<dbReference type="EMBL" id="BQNB010016760">
    <property type="protein sequence ID" value="GJT55480.1"/>
    <property type="molecule type" value="Genomic_DNA"/>
</dbReference>
<evidence type="ECO:0000256" key="3">
    <source>
        <dbReference type="SAM" id="MobiDB-lite"/>
    </source>
</evidence>
<evidence type="ECO:0000256" key="1">
    <source>
        <dbReference type="ARBA" id="ARBA00022723"/>
    </source>
</evidence>
<dbReference type="PANTHER" id="PTHR42648">
    <property type="entry name" value="TRANSPOSASE, PUTATIVE-RELATED"/>
    <property type="match status" value="1"/>
</dbReference>